<protein>
    <recommendedName>
        <fullName evidence="9">Kinesin motor domain-containing protein</fullName>
    </recommendedName>
</protein>
<keyword evidence="5 6" id="KW-0505">Motor protein</keyword>
<feature type="domain" description="Kinesin motor" evidence="9">
    <location>
        <begin position="650"/>
        <end position="969"/>
    </location>
</feature>
<dbReference type="Pfam" id="PF00225">
    <property type="entry name" value="Kinesin"/>
    <property type="match status" value="1"/>
</dbReference>
<gene>
    <name evidence="10" type="ORF">g.86407</name>
</gene>
<dbReference type="EMBL" id="GDKF01004223">
    <property type="protein sequence ID" value="JAT74399.1"/>
    <property type="molecule type" value="Transcribed_RNA"/>
</dbReference>
<keyword evidence="4 6" id="KW-0067">ATP-binding</keyword>
<dbReference type="AlphaFoldDB" id="A0A1D2A5B5"/>
<dbReference type="SUPFAM" id="SSF52540">
    <property type="entry name" value="P-loop containing nucleoside triphosphate hydrolases"/>
    <property type="match status" value="1"/>
</dbReference>
<feature type="binding site" evidence="6">
    <location>
        <begin position="723"/>
        <end position="730"/>
    </location>
    <ligand>
        <name>ATP</name>
        <dbReference type="ChEBI" id="CHEBI:30616"/>
    </ligand>
</feature>
<evidence type="ECO:0000256" key="4">
    <source>
        <dbReference type="ARBA" id="ARBA00022840"/>
    </source>
</evidence>
<dbReference type="PANTHER" id="PTHR47972">
    <property type="entry name" value="KINESIN-LIKE PROTEIN KLP-3"/>
    <property type="match status" value="1"/>
</dbReference>
<evidence type="ECO:0000313" key="10">
    <source>
        <dbReference type="EMBL" id="JAT74399.1"/>
    </source>
</evidence>
<dbReference type="GO" id="GO:0008017">
    <property type="term" value="F:microtubule binding"/>
    <property type="evidence" value="ECO:0007669"/>
    <property type="project" value="InterPro"/>
</dbReference>
<proteinExistence type="inferred from homology"/>
<dbReference type="GO" id="GO:0007018">
    <property type="term" value="P:microtubule-based movement"/>
    <property type="evidence" value="ECO:0007669"/>
    <property type="project" value="InterPro"/>
</dbReference>
<dbReference type="InterPro" id="IPR027640">
    <property type="entry name" value="Kinesin-like_fam"/>
</dbReference>
<feature type="region of interest" description="Disordered" evidence="8">
    <location>
        <begin position="63"/>
        <end position="114"/>
    </location>
</feature>
<dbReference type="InterPro" id="IPR027417">
    <property type="entry name" value="P-loop_NTPase"/>
</dbReference>
<dbReference type="SMART" id="SM00129">
    <property type="entry name" value="KISc"/>
    <property type="match status" value="1"/>
</dbReference>
<feature type="region of interest" description="Disordered" evidence="8">
    <location>
        <begin position="1005"/>
        <end position="1028"/>
    </location>
</feature>
<dbReference type="InterPro" id="IPR001752">
    <property type="entry name" value="Kinesin_motor_dom"/>
</dbReference>
<evidence type="ECO:0000256" key="1">
    <source>
        <dbReference type="ARBA" id="ARBA00010899"/>
    </source>
</evidence>
<comment type="similarity">
    <text evidence="1">Belongs to the TRAFAC class myosin-kinesin ATPase superfamily. Kinesin family. KIN-14 subfamily.</text>
</comment>
<keyword evidence="3 6" id="KW-0547">Nucleotide-binding</keyword>
<dbReference type="PRINTS" id="PR00380">
    <property type="entry name" value="KINESINHEAVY"/>
</dbReference>
<evidence type="ECO:0000256" key="5">
    <source>
        <dbReference type="ARBA" id="ARBA00023175"/>
    </source>
</evidence>
<keyword evidence="7" id="KW-0175">Coiled coil</keyword>
<feature type="coiled-coil region" evidence="7">
    <location>
        <begin position="439"/>
        <end position="473"/>
    </location>
</feature>
<feature type="coiled-coil region" evidence="7">
    <location>
        <begin position="513"/>
        <end position="603"/>
    </location>
</feature>
<dbReference type="Gene3D" id="3.40.850.10">
    <property type="entry name" value="Kinesin motor domain"/>
    <property type="match status" value="1"/>
</dbReference>
<dbReference type="SUPFAM" id="SSF57997">
    <property type="entry name" value="Tropomyosin"/>
    <property type="match status" value="1"/>
</dbReference>
<dbReference type="GO" id="GO:0005874">
    <property type="term" value="C:microtubule"/>
    <property type="evidence" value="ECO:0007669"/>
    <property type="project" value="UniProtKB-KW"/>
</dbReference>
<feature type="non-terminal residue" evidence="10">
    <location>
        <position position="1"/>
    </location>
</feature>
<evidence type="ECO:0000256" key="7">
    <source>
        <dbReference type="SAM" id="Coils"/>
    </source>
</evidence>
<dbReference type="PROSITE" id="PS00411">
    <property type="entry name" value="KINESIN_MOTOR_1"/>
    <property type="match status" value="1"/>
</dbReference>
<reference evidence="10" key="1">
    <citation type="submission" date="2015-08" db="EMBL/GenBank/DDBJ databases">
        <authorList>
            <person name="Babu N.S."/>
            <person name="Beckwith C.J."/>
            <person name="Beseler K.G."/>
            <person name="Brison A."/>
            <person name="Carone J.V."/>
            <person name="Caskin T.P."/>
            <person name="Diamond M."/>
            <person name="Durham M.E."/>
            <person name="Foxe J.M."/>
            <person name="Go M."/>
            <person name="Henderson B.A."/>
            <person name="Jones I.B."/>
            <person name="McGettigan J.A."/>
            <person name="Micheletti S.J."/>
            <person name="Nasrallah M.E."/>
            <person name="Ortiz D."/>
            <person name="Piller C.R."/>
            <person name="Privatt S.R."/>
            <person name="Schneider S.L."/>
            <person name="Sharp S."/>
            <person name="Smith T.C."/>
            <person name="Stanton J.D."/>
            <person name="Ullery H.E."/>
            <person name="Wilson R.J."/>
            <person name="Serrano M.G."/>
            <person name="Buck G."/>
            <person name="Lee V."/>
            <person name="Wang Y."/>
            <person name="Carvalho R."/>
            <person name="Voegtly L."/>
            <person name="Shi R."/>
            <person name="Duckworth R."/>
            <person name="Johnson A."/>
            <person name="Loviza R."/>
            <person name="Walstead R."/>
            <person name="Shah Z."/>
            <person name="Kiflezghi M."/>
            <person name="Wade K."/>
            <person name="Ball S.L."/>
            <person name="Bradley K.W."/>
            <person name="Asai D.J."/>
            <person name="Bowman C.A."/>
            <person name="Russell D.A."/>
            <person name="Pope W.H."/>
            <person name="Jacobs-Sera D."/>
            <person name="Hendrix R.W."/>
            <person name="Hatfull G.F."/>
        </authorList>
    </citation>
    <scope>NUCLEOTIDE SEQUENCE</scope>
</reference>
<dbReference type="GO" id="GO:0005524">
    <property type="term" value="F:ATP binding"/>
    <property type="evidence" value="ECO:0007669"/>
    <property type="project" value="UniProtKB-UniRule"/>
</dbReference>
<evidence type="ECO:0000259" key="9">
    <source>
        <dbReference type="PROSITE" id="PS50067"/>
    </source>
</evidence>
<feature type="coiled-coil region" evidence="7">
    <location>
        <begin position="357"/>
        <end position="389"/>
    </location>
</feature>
<name>A0A1D2A5B5_AUXPR</name>
<feature type="region of interest" description="Disordered" evidence="8">
    <location>
        <begin position="18"/>
        <end position="47"/>
    </location>
</feature>
<accession>A0A1D2A5B5</accession>
<dbReference type="InterPro" id="IPR019821">
    <property type="entry name" value="Kinesin_motor_CS"/>
</dbReference>
<evidence type="ECO:0000256" key="6">
    <source>
        <dbReference type="PROSITE-ProRule" id="PRU00283"/>
    </source>
</evidence>
<dbReference type="GO" id="GO:0003777">
    <property type="term" value="F:microtubule motor activity"/>
    <property type="evidence" value="ECO:0007669"/>
    <property type="project" value="InterPro"/>
</dbReference>
<dbReference type="PANTHER" id="PTHR47972:SF45">
    <property type="entry name" value="PROTEIN CLARET SEGREGATIONAL"/>
    <property type="match status" value="1"/>
</dbReference>
<keyword evidence="2" id="KW-0493">Microtubule</keyword>
<evidence type="ECO:0000256" key="8">
    <source>
        <dbReference type="SAM" id="MobiDB-lite"/>
    </source>
</evidence>
<evidence type="ECO:0000256" key="3">
    <source>
        <dbReference type="ARBA" id="ARBA00022741"/>
    </source>
</evidence>
<organism evidence="10">
    <name type="scientific">Auxenochlorella protothecoides</name>
    <name type="common">Green microalga</name>
    <name type="synonym">Chlorella protothecoides</name>
    <dbReference type="NCBI Taxonomy" id="3075"/>
    <lineage>
        <taxon>Eukaryota</taxon>
        <taxon>Viridiplantae</taxon>
        <taxon>Chlorophyta</taxon>
        <taxon>core chlorophytes</taxon>
        <taxon>Trebouxiophyceae</taxon>
        <taxon>Chlorellales</taxon>
        <taxon>Chlorellaceae</taxon>
        <taxon>Auxenochlorella</taxon>
    </lineage>
</organism>
<dbReference type="PROSITE" id="PS50067">
    <property type="entry name" value="KINESIN_MOTOR_2"/>
    <property type="match status" value="1"/>
</dbReference>
<sequence length="1028" mass="108653">AAIRDWAHRPLNISRSAWPWDDSDATPVTVPAMQGAESARAQAPVRTREEMLQEWREQRAVRISGKADVKLQQSSAPAPSGDAGKENHGTTRPPMASHKVTQSQPEPHSAPSRGVNSIAARLESLKRESLRPSIAPPSTSQAGIQFEAAGPVDSTALRRLAGQLFDDESWKQLYDKGMNAKLTRSRDGATEETKIKELADMVKLLRRALKELQGRTQTFIDQSCRFERDIGQQVEAAKLSSESGAMAAHAELANARREAAAAAAAHKNALAVWKGELQGQQAEVARLRRESDRLQAEVTRLSGEARRSEAARAAAEEAAHDAKRAATLAAREASGAKLALERDLASEREASAAARLGAEAEQAAAKAEAERLAARRDVAEARAKLLEGEVAGMRVELREADVRLQATTADCEGARRQLAEHRAVHDRVVADAAAVLAELQDWQTKAATLLEELERERQRAGQAEAQNAATSAQLAESQASAAAREAQLQEGLAAALERAAAAEAAGRAAREAASAAQARCDELELAVRALTSDLEGSRAEGAQSAARAEGLAGDLAEARRGAEALEASLGSSREECAEARRAAADASARLQRLEGELEALQECTLGLGSGDQGEMLSRLLHRVGALEGALLASETRRRALHNTLVELRGNIRVFCRIRPHPASVVRVAPDGCSLCLSAEGREHTFAFDRVFPPGATQAGVYEGVAELVQSALDGYKVCLFSYGQTGAGKTHTMQGAAAGEGAGVVPRAVRQILAAARAAADQGWDYALQAAFVEVYNETLRDLLAERRGEGRLGDGGILHAPDGGHTTVTGATRLTIASEEDAALLVARAAAARSVEATAMNAASSRSHSVFLLYITGRHAASDTALHGSLALVDLAGSERLARSGAEGARAKETCSINKSLSALGDVFQSLAARAAHVPYRNSKLTYLLQPCLGGSGKTLMFVNINPEPESAGETLCSLRFAAKVNSVETAAKGGAARSVSTLSEMTGRPSLAMGEGDAARATALKRRASPRVSKTSASRVVRPRCP</sequence>
<feature type="coiled-coil region" evidence="7">
    <location>
        <begin position="270"/>
        <end position="325"/>
    </location>
</feature>
<evidence type="ECO:0000256" key="2">
    <source>
        <dbReference type="ARBA" id="ARBA00022701"/>
    </source>
</evidence>
<dbReference type="InterPro" id="IPR036961">
    <property type="entry name" value="Kinesin_motor_dom_sf"/>
</dbReference>